<dbReference type="AlphaFoldDB" id="A0A7S3DDK4"/>
<dbReference type="PANTHER" id="PTHR24173:SF74">
    <property type="entry name" value="ANKYRIN REPEAT DOMAIN-CONTAINING PROTEIN 16"/>
    <property type="match status" value="1"/>
</dbReference>
<name>A0A7S3DDK4_9EUKA</name>
<reference evidence="5" key="1">
    <citation type="submission" date="2021-01" db="EMBL/GenBank/DDBJ databases">
        <authorList>
            <person name="Corre E."/>
            <person name="Pelletier E."/>
            <person name="Niang G."/>
            <person name="Scheremetjew M."/>
            <person name="Finn R."/>
            <person name="Kale V."/>
            <person name="Holt S."/>
            <person name="Cochrane G."/>
            <person name="Meng A."/>
            <person name="Brown T."/>
            <person name="Cohen L."/>
        </authorList>
    </citation>
    <scope>NUCLEOTIDE SEQUENCE</scope>
    <source>
        <strain evidence="5">NIES-2562</strain>
    </source>
</reference>
<accession>A0A7S3DDK4</accession>
<evidence type="ECO:0000313" key="7">
    <source>
        <dbReference type="EMBL" id="CAE0254101.1"/>
    </source>
</evidence>
<dbReference type="Gene3D" id="1.25.40.20">
    <property type="entry name" value="Ankyrin repeat-containing domain"/>
    <property type="match status" value="1"/>
</dbReference>
<dbReference type="SUPFAM" id="SSF48403">
    <property type="entry name" value="Ankyrin repeat"/>
    <property type="match status" value="1"/>
</dbReference>
<dbReference type="SMART" id="SM00248">
    <property type="entry name" value="ANK"/>
    <property type="match status" value="3"/>
</dbReference>
<proteinExistence type="predicted"/>
<feature type="repeat" description="ANK" evidence="3">
    <location>
        <begin position="113"/>
        <end position="145"/>
    </location>
</feature>
<dbReference type="InterPro" id="IPR036770">
    <property type="entry name" value="Ankyrin_rpt-contain_sf"/>
</dbReference>
<organism evidence="5">
    <name type="scientific">Palpitomonas bilix</name>
    <dbReference type="NCBI Taxonomy" id="652834"/>
    <lineage>
        <taxon>Eukaryota</taxon>
        <taxon>Eukaryota incertae sedis</taxon>
    </lineage>
</organism>
<dbReference type="EMBL" id="HBIB01025121">
    <property type="protein sequence ID" value="CAE0254099.1"/>
    <property type="molecule type" value="Transcribed_RNA"/>
</dbReference>
<evidence type="ECO:0000313" key="5">
    <source>
        <dbReference type="EMBL" id="CAE0254099.1"/>
    </source>
</evidence>
<dbReference type="PANTHER" id="PTHR24173">
    <property type="entry name" value="ANKYRIN REPEAT CONTAINING"/>
    <property type="match status" value="1"/>
</dbReference>
<evidence type="ECO:0000256" key="2">
    <source>
        <dbReference type="ARBA" id="ARBA00023043"/>
    </source>
</evidence>
<dbReference type="SUPFAM" id="SSF53335">
    <property type="entry name" value="S-adenosyl-L-methionine-dependent methyltransferases"/>
    <property type="match status" value="1"/>
</dbReference>
<dbReference type="PROSITE" id="PS50088">
    <property type="entry name" value="ANK_REPEAT"/>
    <property type="match status" value="1"/>
</dbReference>
<dbReference type="EMBL" id="HBIB01025122">
    <property type="protein sequence ID" value="CAE0254100.1"/>
    <property type="molecule type" value="Transcribed_RNA"/>
</dbReference>
<evidence type="ECO:0000256" key="1">
    <source>
        <dbReference type="ARBA" id="ARBA00022737"/>
    </source>
</evidence>
<protein>
    <submittedName>
        <fullName evidence="5">Uncharacterized protein</fullName>
    </submittedName>
</protein>
<dbReference type="InterPro" id="IPR029063">
    <property type="entry name" value="SAM-dependent_MTases_sf"/>
</dbReference>
<feature type="region of interest" description="Disordered" evidence="4">
    <location>
        <begin position="1"/>
        <end position="35"/>
    </location>
</feature>
<gene>
    <name evidence="5" type="ORF">PBIL07802_LOCUS16341</name>
    <name evidence="6" type="ORF">PBIL07802_LOCUS16342</name>
    <name evidence="7" type="ORF">PBIL07802_LOCUS16343</name>
    <name evidence="8" type="ORF">PBIL07802_LOCUS16344</name>
</gene>
<dbReference type="PROSITE" id="PS50297">
    <property type="entry name" value="ANK_REP_REGION"/>
    <property type="match status" value="1"/>
</dbReference>
<evidence type="ECO:0000313" key="6">
    <source>
        <dbReference type="EMBL" id="CAE0254100.1"/>
    </source>
</evidence>
<feature type="compositionally biased region" description="Polar residues" evidence="4">
    <location>
        <begin position="8"/>
        <end position="28"/>
    </location>
</feature>
<dbReference type="EMBL" id="HBIB01025124">
    <property type="protein sequence ID" value="CAE0254102.1"/>
    <property type="molecule type" value="Transcribed_RNA"/>
</dbReference>
<dbReference type="InterPro" id="IPR002110">
    <property type="entry name" value="Ankyrin_rpt"/>
</dbReference>
<sequence length="432" mass="48358">MGDYQGGRSWQAQGGRSWQAQGGRSWQAQGGRPRYERYDDFDDAISMMRSQQDNVAELSKILRTPDQCRVAMTRESRKRRTLLMEAAKAGLPSCIKLLIQTYGACVSHKSAEFGDTALHHAAYAGKLEAVKMLLENGAKAGQRNGRRETAVHSARAGGSEECAKLLAETLEKEKVEKNIDMQKLIKELEGVVGWDETQKILQKCEIQQQDEADESDVPIVMVSPAGFWVGEGACEEHAFDARLCDELIRFFKNERDALQMSRKEFTVIDFGCGMGNYVQTMIGSGIDMEGYDGNPSTPALTKGHGKVQDLSVPFSLPGGRRKWVMSLEVGEHLPKKFESIFLDNVCNHADKGLILSWAKPGQGGFGHFNEQPDEYIRAEVCKRGFVVDARLEQTLRRSSSLKWFKDTIMAFRRDGQDEEAEGGNNSKRRKME</sequence>
<evidence type="ECO:0000256" key="3">
    <source>
        <dbReference type="PROSITE-ProRule" id="PRU00023"/>
    </source>
</evidence>
<keyword evidence="1" id="KW-0677">Repeat</keyword>
<evidence type="ECO:0000313" key="8">
    <source>
        <dbReference type="EMBL" id="CAE0254102.1"/>
    </source>
</evidence>
<keyword evidence="2 3" id="KW-0040">ANK repeat</keyword>
<evidence type="ECO:0000256" key="4">
    <source>
        <dbReference type="SAM" id="MobiDB-lite"/>
    </source>
</evidence>
<dbReference type="EMBL" id="HBIB01025123">
    <property type="protein sequence ID" value="CAE0254101.1"/>
    <property type="molecule type" value="Transcribed_RNA"/>
</dbReference>
<dbReference type="Pfam" id="PF12796">
    <property type="entry name" value="Ank_2"/>
    <property type="match status" value="1"/>
</dbReference>